<name>A0A9P6MLV5_9FUNG</name>
<evidence type="ECO:0000313" key="3">
    <source>
        <dbReference type="Proteomes" id="UP000703661"/>
    </source>
</evidence>
<proteinExistence type="predicted"/>
<protein>
    <submittedName>
        <fullName evidence="2">Uncharacterized protein</fullName>
    </submittedName>
</protein>
<dbReference type="Proteomes" id="UP000703661">
    <property type="component" value="Unassembled WGS sequence"/>
</dbReference>
<sequence>MEGLHEKLPSTATDVEDAIKDILQSNPEFGVKSVLKEMHLKGLEIGTKEARSIVSRLKADIKDKEVHSTMSRSEADTQDKKFHSILFRSTADIQDKGIHNIVSNSKADIQEESPEQQICVANETSGAVSQYLDDVLCTMLKTPKEVVRNFQALTHVFNGFMGSYELNLACISRLIAQNPFYQRGDTTNTPLESCKLVTTLVMLLCSELSIKKIKTITSFLTRSSGGLDNLGSLPPNQGVLEAAVESAKKDMLRDRKCRALAASMTDLYVFRIPFQRESIAHSFVLVLSIDKDDRLKAGVGEASKKGVDVQKQKSDEQVAAEKIKKAEAAKAAIAQAKANVAARTAVPSSSASTPSSALQSSPAQPKVKKASRVVTLMKMRKSAQGEDKIPVSSRVY</sequence>
<feature type="region of interest" description="Disordered" evidence="1">
    <location>
        <begin position="345"/>
        <end position="371"/>
    </location>
</feature>
<accession>A0A9P6MLV5</accession>
<evidence type="ECO:0000313" key="2">
    <source>
        <dbReference type="EMBL" id="KAG0007462.1"/>
    </source>
</evidence>
<keyword evidence="3" id="KW-1185">Reference proteome</keyword>
<dbReference type="AlphaFoldDB" id="A0A9P6MLV5"/>
<comment type="caution">
    <text evidence="2">The sequence shown here is derived from an EMBL/GenBank/DDBJ whole genome shotgun (WGS) entry which is preliminary data.</text>
</comment>
<feature type="compositionally biased region" description="Low complexity" evidence="1">
    <location>
        <begin position="345"/>
        <end position="365"/>
    </location>
</feature>
<dbReference type="EMBL" id="JAAAID010002342">
    <property type="protein sequence ID" value="KAG0007462.1"/>
    <property type="molecule type" value="Genomic_DNA"/>
</dbReference>
<organism evidence="2 3">
    <name type="scientific">Entomortierella chlamydospora</name>
    <dbReference type="NCBI Taxonomy" id="101097"/>
    <lineage>
        <taxon>Eukaryota</taxon>
        <taxon>Fungi</taxon>
        <taxon>Fungi incertae sedis</taxon>
        <taxon>Mucoromycota</taxon>
        <taxon>Mortierellomycotina</taxon>
        <taxon>Mortierellomycetes</taxon>
        <taxon>Mortierellales</taxon>
        <taxon>Mortierellaceae</taxon>
        <taxon>Entomortierella</taxon>
    </lineage>
</organism>
<reference evidence="2" key="1">
    <citation type="journal article" date="2020" name="Fungal Divers.">
        <title>Resolving the Mortierellaceae phylogeny through synthesis of multi-gene phylogenetics and phylogenomics.</title>
        <authorList>
            <person name="Vandepol N."/>
            <person name="Liber J."/>
            <person name="Desiro A."/>
            <person name="Na H."/>
            <person name="Kennedy M."/>
            <person name="Barry K."/>
            <person name="Grigoriev I.V."/>
            <person name="Miller A.N."/>
            <person name="O'Donnell K."/>
            <person name="Stajich J.E."/>
            <person name="Bonito G."/>
        </authorList>
    </citation>
    <scope>NUCLEOTIDE SEQUENCE</scope>
    <source>
        <strain evidence="2">NRRL 2769</strain>
    </source>
</reference>
<gene>
    <name evidence="2" type="ORF">BGZ80_004636</name>
</gene>
<evidence type="ECO:0000256" key="1">
    <source>
        <dbReference type="SAM" id="MobiDB-lite"/>
    </source>
</evidence>